<dbReference type="PANTHER" id="PTHR45614">
    <property type="entry name" value="MYB PROTEIN-RELATED"/>
    <property type="match status" value="1"/>
</dbReference>
<feature type="compositionally biased region" description="Low complexity" evidence="3">
    <location>
        <begin position="330"/>
        <end position="344"/>
    </location>
</feature>
<evidence type="ECO:0008006" key="8">
    <source>
        <dbReference type="Google" id="ProtNLM"/>
    </source>
</evidence>
<dbReference type="PROSITE" id="PS51294">
    <property type="entry name" value="HTH_MYB"/>
    <property type="match status" value="2"/>
</dbReference>
<dbReference type="Proteomes" id="UP001642487">
    <property type="component" value="Chromosome 9"/>
</dbReference>
<evidence type="ECO:0000256" key="2">
    <source>
        <dbReference type="ARBA" id="ARBA00023242"/>
    </source>
</evidence>
<comment type="subcellular location">
    <subcellularLocation>
        <location evidence="1">Nucleus</location>
    </subcellularLocation>
</comment>
<dbReference type="PANTHER" id="PTHR45614:SF285">
    <property type="entry name" value="TRANSCRIPTION FACTOR MYB98"/>
    <property type="match status" value="1"/>
</dbReference>
<evidence type="ECO:0000256" key="3">
    <source>
        <dbReference type="SAM" id="MobiDB-lite"/>
    </source>
</evidence>
<gene>
    <name evidence="6" type="ORF">CITCOLO1_LOCUS22701</name>
</gene>
<dbReference type="EMBL" id="OZ021743">
    <property type="protein sequence ID" value="CAK9330215.1"/>
    <property type="molecule type" value="Genomic_DNA"/>
</dbReference>
<sequence>MELESNLRENLISTQVCKKDELLSSFEIFASPKGNTYLQEFHHLDHQFHPIGNSSSNNYPVMEDENLCSSFNPLNNNNSYSYGVEELYEFNKGNATADQVMDNFQNCGDYYHCCNNFRQTNHQIEIMGLERNSINIPLNFLEIKPLNFMVPDEVSCITSGRNDHIQQGIINKNTNIPYLLRTSKGRKKPTVIKGQWTVEEDRLLVQLVEQYGVRKWSHIAQMLPGRIGKQCRERWHNHLRPDIKKDTWSEQEDRVLIEAHSEIGNKWAEIAKRLPGRTENSIKNHWNATKRRQYSKRKCRSKYLRCSLLQDYIKSLNLDSNNAAHHQKKSSAATSSAVNNNTKSKSADQQHHQTQTTDFCPNDWTVPDFDFKEEPEFYLDDNFFPEGCSINSLMEDIVGASVHEANNYDRKRYNDNNEESVEFRRFEMEKLQYCAPVSTATSAGMEFKVKKELDLVEMITQVNEVNNVMK</sequence>
<evidence type="ECO:0000259" key="4">
    <source>
        <dbReference type="PROSITE" id="PS50090"/>
    </source>
</evidence>
<proteinExistence type="predicted"/>
<evidence type="ECO:0000256" key="1">
    <source>
        <dbReference type="ARBA" id="ARBA00004123"/>
    </source>
</evidence>
<keyword evidence="7" id="KW-1185">Reference proteome</keyword>
<feature type="region of interest" description="Disordered" evidence="3">
    <location>
        <begin position="323"/>
        <end position="361"/>
    </location>
</feature>
<dbReference type="InterPro" id="IPR017930">
    <property type="entry name" value="Myb_dom"/>
</dbReference>
<feature type="domain" description="HTH myb-type" evidence="5">
    <location>
        <begin position="244"/>
        <end position="294"/>
    </location>
</feature>
<keyword evidence="2" id="KW-0539">Nucleus</keyword>
<dbReference type="CDD" id="cd00167">
    <property type="entry name" value="SANT"/>
    <property type="match status" value="2"/>
</dbReference>
<dbReference type="SMART" id="SM00717">
    <property type="entry name" value="SANT"/>
    <property type="match status" value="2"/>
</dbReference>
<reference evidence="6 7" key="1">
    <citation type="submission" date="2024-03" db="EMBL/GenBank/DDBJ databases">
        <authorList>
            <person name="Gkanogiannis A."/>
            <person name="Becerra Lopez-Lavalle L."/>
        </authorList>
    </citation>
    <scope>NUCLEOTIDE SEQUENCE [LARGE SCALE GENOMIC DNA]</scope>
</reference>
<name>A0ABP0ZH32_9ROSI</name>
<protein>
    <recommendedName>
        <fullName evidence="8">Transcription factor MYB98-like</fullName>
    </recommendedName>
</protein>
<accession>A0ABP0ZH32</accession>
<evidence type="ECO:0000313" key="6">
    <source>
        <dbReference type="EMBL" id="CAK9330215.1"/>
    </source>
</evidence>
<dbReference type="SUPFAM" id="SSF46689">
    <property type="entry name" value="Homeodomain-like"/>
    <property type="match status" value="1"/>
</dbReference>
<dbReference type="Gene3D" id="1.10.10.60">
    <property type="entry name" value="Homeodomain-like"/>
    <property type="match status" value="2"/>
</dbReference>
<feature type="domain" description="Myb-like" evidence="4">
    <location>
        <begin position="188"/>
        <end position="239"/>
    </location>
</feature>
<dbReference type="InterPro" id="IPR050560">
    <property type="entry name" value="MYB_TF"/>
</dbReference>
<evidence type="ECO:0000313" key="7">
    <source>
        <dbReference type="Proteomes" id="UP001642487"/>
    </source>
</evidence>
<dbReference type="InterPro" id="IPR009057">
    <property type="entry name" value="Homeodomain-like_sf"/>
</dbReference>
<evidence type="ECO:0000259" key="5">
    <source>
        <dbReference type="PROSITE" id="PS51294"/>
    </source>
</evidence>
<feature type="domain" description="HTH myb-type" evidence="5">
    <location>
        <begin position="188"/>
        <end position="243"/>
    </location>
</feature>
<feature type="domain" description="Myb-like" evidence="4">
    <location>
        <begin position="240"/>
        <end position="290"/>
    </location>
</feature>
<organism evidence="6 7">
    <name type="scientific">Citrullus colocynthis</name>
    <name type="common">colocynth</name>
    <dbReference type="NCBI Taxonomy" id="252529"/>
    <lineage>
        <taxon>Eukaryota</taxon>
        <taxon>Viridiplantae</taxon>
        <taxon>Streptophyta</taxon>
        <taxon>Embryophyta</taxon>
        <taxon>Tracheophyta</taxon>
        <taxon>Spermatophyta</taxon>
        <taxon>Magnoliopsida</taxon>
        <taxon>eudicotyledons</taxon>
        <taxon>Gunneridae</taxon>
        <taxon>Pentapetalae</taxon>
        <taxon>rosids</taxon>
        <taxon>fabids</taxon>
        <taxon>Cucurbitales</taxon>
        <taxon>Cucurbitaceae</taxon>
        <taxon>Benincaseae</taxon>
        <taxon>Citrullus</taxon>
    </lineage>
</organism>
<dbReference type="Pfam" id="PF13921">
    <property type="entry name" value="Myb_DNA-bind_6"/>
    <property type="match status" value="1"/>
</dbReference>
<dbReference type="InterPro" id="IPR001005">
    <property type="entry name" value="SANT/Myb"/>
</dbReference>
<dbReference type="PROSITE" id="PS50090">
    <property type="entry name" value="MYB_LIKE"/>
    <property type="match status" value="2"/>
</dbReference>